<dbReference type="InterPro" id="IPR027417">
    <property type="entry name" value="P-loop_NTPase"/>
</dbReference>
<dbReference type="Gene3D" id="3.40.50.300">
    <property type="entry name" value="P-loop containing nucleotide triphosphate hydrolases"/>
    <property type="match status" value="1"/>
</dbReference>
<protein>
    <recommendedName>
        <fullName evidence="6">Polynucleotide 5'-hydroxyl-kinase NOL9</fullName>
    </recommendedName>
</protein>
<dbReference type="Pfam" id="PF16575">
    <property type="entry name" value="CLP1_P"/>
    <property type="match status" value="1"/>
</dbReference>
<evidence type="ECO:0000313" key="10">
    <source>
        <dbReference type="EMBL" id="JAG31751.1"/>
    </source>
</evidence>
<keyword evidence="3" id="KW-0547">Nucleotide-binding</keyword>
<dbReference type="GO" id="GO:0005634">
    <property type="term" value="C:nucleus"/>
    <property type="evidence" value="ECO:0007669"/>
    <property type="project" value="TreeGrafter"/>
</dbReference>
<keyword evidence="4 9" id="KW-0418">Kinase</keyword>
<evidence type="ECO:0000313" key="9">
    <source>
        <dbReference type="EMBL" id="JAG31749.1"/>
    </source>
</evidence>
<dbReference type="InterPro" id="IPR032319">
    <property type="entry name" value="CLP1_P"/>
</dbReference>
<dbReference type="GO" id="GO:0000448">
    <property type="term" value="P:cleavage in ITS2 between 5.8S rRNA and LSU-rRNA of tricistronic rRNA transcript (SSU-rRNA, 5.8S rRNA, LSU-rRNA)"/>
    <property type="evidence" value="ECO:0007669"/>
    <property type="project" value="TreeGrafter"/>
</dbReference>
<evidence type="ECO:0000256" key="3">
    <source>
        <dbReference type="ARBA" id="ARBA00022741"/>
    </source>
</evidence>
<dbReference type="InterPro" id="IPR057573">
    <property type="entry name" value="NOL9_N"/>
</dbReference>
<reference evidence="9" key="2">
    <citation type="submission" date="2014-07" db="EMBL/GenBank/DDBJ databases">
        <authorList>
            <person name="Hull J."/>
        </authorList>
    </citation>
    <scope>NUCLEOTIDE SEQUENCE</scope>
</reference>
<gene>
    <name evidence="9" type="ORF">CM83_50392</name>
    <name evidence="10" type="ORF">CM83_50394</name>
</gene>
<organism evidence="9">
    <name type="scientific">Lygus hesperus</name>
    <name type="common">Western plant bug</name>
    <dbReference type="NCBI Taxonomy" id="30085"/>
    <lineage>
        <taxon>Eukaryota</taxon>
        <taxon>Metazoa</taxon>
        <taxon>Ecdysozoa</taxon>
        <taxon>Arthropoda</taxon>
        <taxon>Hexapoda</taxon>
        <taxon>Insecta</taxon>
        <taxon>Pterygota</taxon>
        <taxon>Neoptera</taxon>
        <taxon>Paraneoptera</taxon>
        <taxon>Hemiptera</taxon>
        <taxon>Heteroptera</taxon>
        <taxon>Panheteroptera</taxon>
        <taxon>Cimicomorpha</taxon>
        <taxon>Miridae</taxon>
        <taxon>Mirini</taxon>
        <taxon>Lygus</taxon>
    </lineage>
</organism>
<evidence type="ECO:0000256" key="2">
    <source>
        <dbReference type="ARBA" id="ARBA00022679"/>
    </source>
</evidence>
<dbReference type="PANTHER" id="PTHR12755">
    <property type="entry name" value="CLEAVAGE/POLYADENYLATION FACTOR IA SUBUNIT CLP1P"/>
    <property type="match status" value="1"/>
</dbReference>
<dbReference type="EMBL" id="GBHO01011855">
    <property type="protein sequence ID" value="JAG31749.1"/>
    <property type="molecule type" value="Transcribed_RNA"/>
</dbReference>
<reference evidence="9" key="1">
    <citation type="journal article" date="2014" name="PLoS ONE">
        <title>Transcriptome-Based Identification of ABC Transporters in the Western Tarnished Plant Bug Lygus hesperus.</title>
        <authorList>
            <person name="Hull J.J."/>
            <person name="Chaney K."/>
            <person name="Geib S.M."/>
            <person name="Fabrick J.A."/>
            <person name="Brent C.S."/>
            <person name="Walsh D."/>
            <person name="Lavine L.C."/>
        </authorList>
    </citation>
    <scope>NUCLEOTIDE SEQUENCE</scope>
</reference>
<dbReference type="EMBL" id="GBHO01011853">
    <property type="protein sequence ID" value="JAG31751.1"/>
    <property type="molecule type" value="Transcribed_RNA"/>
</dbReference>
<dbReference type="InterPro" id="IPR045116">
    <property type="entry name" value="Clp1/Grc3"/>
</dbReference>
<proteinExistence type="inferred from homology"/>
<sequence>MRPSNDVIVGSVDDVLPLQRTDSSVIDSPRNNVFIRRCGNETLLIGLKYPCSLYFQGILEVNVLAGKLMSHGYVSSSDDKRLPLRLFSLKEGSAQYLSTTEDSHIFESELEDYDHCQAFQDSLKDLLECVRPVGCIICVSSKKEQYNHWQICLDRHQLELFPNLQKTVGFQMFAEAERLLDCVRDVKDGSRILGKLNTSEEFDQVSSQILSCFVSQSDKGSTCKTIVCGGKGVGKSSYLKYIINRFLNHTSSVVYIDLDVGQTEFTLCGCISAVIVNTPLIGPNYSHLKQPLRSYFVGDANPMQCLGAYINAVAELFKFCSNDEQCCSLPWFVNTMGMTKGLGLDIISMVIYHLKPDHIIQFTSPHRQDNFSVTLTPSFLREYTPNLPCGTLRDIEFDHYNIASVSKIQNRSVAQPTAARLRECLAVIYLSDILSRDDMEARAQWLHKCDNNTLLQNKNCIFGDIIALCKKVDDLTNICYGFGLLFENPDSHEVAILSPIGSEIFECADNFLKAPVTFKACAILQHFKRLSGAIPYFCTMDVRLLDTDKRNLMKALFLFE</sequence>
<evidence type="ECO:0000256" key="1">
    <source>
        <dbReference type="ARBA" id="ARBA00011003"/>
    </source>
</evidence>
<dbReference type="PANTHER" id="PTHR12755:SF3">
    <property type="entry name" value="POLYNUCLEOTIDE 5'-HYDROXYL-KINASE NOL9"/>
    <property type="match status" value="1"/>
</dbReference>
<evidence type="ECO:0000256" key="4">
    <source>
        <dbReference type="ARBA" id="ARBA00022777"/>
    </source>
</evidence>
<keyword evidence="2" id="KW-0808">Transferase</keyword>
<dbReference type="AlphaFoldDB" id="A0A0A9YHS5"/>
<feature type="domain" description="NOL9 N-terminal" evidence="8">
    <location>
        <begin position="33"/>
        <end position="183"/>
    </location>
</feature>
<name>A0A0A9YHS5_LYGHE</name>
<evidence type="ECO:0000259" key="7">
    <source>
        <dbReference type="Pfam" id="PF16575"/>
    </source>
</evidence>
<comment type="similarity">
    <text evidence="1">Belongs to the Clp1 family. NOL9/GRC3 subfamily.</text>
</comment>
<evidence type="ECO:0000256" key="5">
    <source>
        <dbReference type="ARBA" id="ARBA00022840"/>
    </source>
</evidence>
<dbReference type="Pfam" id="PF24419">
    <property type="entry name" value="Cupin_NOL9"/>
    <property type="match status" value="1"/>
</dbReference>
<dbReference type="GO" id="GO:0051731">
    <property type="term" value="F:polynucleotide 5'-hydroxyl-kinase activity"/>
    <property type="evidence" value="ECO:0007669"/>
    <property type="project" value="InterPro"/>
</dbReference>
<evidence type="ECO:0000259" key="8">
    <source>
        <dbReference type="Pfam" id="PF24419"/>
    </source>
</evidence>
<dbReference type="GO" id="GO:0005524">
    <property type="term" value="F:ATP binding"/>
    <property type="evidence" value="ECO:0007669"/>
    <property type="project" value="UniProtKB-KW"/>
</dbReference>
<keyword evidence="5" id="KW-0067">ATP-binding</keyword>
<accession>A0A0A9YHS5</accession>
<evidence type="ECO:0000256" key="6">
    <source>
        <dbReference type="ARBA" id="ARBA00071212"/>
    </source>
</evidence>
<dbReference type="SUPFAM" id="SSF52540">
    <property type="entry name" value="P-loop containing nucleoside triphosphate hydrolases"/>
    <property type="match status" value="1"/>
</dbReference>
<feature type="domain" description="Clp1 P-loop" evidence="7">
    <location>
        <begin position="229"/>
        <end position="371"/>
    </location>
</feature>